<comment type="caution">
    <text evidence="8">The sequence shown here is derived from an EMBL/GenBank/DDBJ whole genome shotgun (WGS) entry which is preliminary data.</text>
</comment>
<dbReference type="PANTHER" id="PTHR12137">
    <property type="entry name" value="CARBOHYDRATE SULFOTRANSFERASE"/>
    <property type="match status" value="1"/>
</dbReference>
<gene>
    <name evidence="8" type="ORF">L0664_07795</name>
</gene>
<dbReference type="EMBL" id="JAKGAQ010000002">
    <property type="protein sequence ID" value="MCF2870964.1"/>
    <property type="molecule type" value="Genomic_DNA"/>
</dbReference>
<proteinExistence type="predicted"/>
<name>A0ABS9CUN3_9RHOB</name>
<keyword evidence="7" id="KW-0325">Glycoprotein</keyword>
<keyword evidence="5" id="KW-0333">Golgi apparatus</keyword>
<evidence type="ECO:0000256" key="4">
    <source>
        <dbReference type="ARBA" id="ARBA00022989"/>
    </source>
</evidence>
<comment type="subcellular location">
    <subcellularLocation>
        <location evidence="1">Golgi apparatus membrane</location>
        <topology evidence="1">Single-pass type II membrane protein</topology>
    </subcellularLocation>
</comment>
<dbReference type="Proteomes" id="UP001200557">
    <property type="component" value="Unassembled WGS sequence"/>
</dbReference>
<evidence type="ECO:0000256" key="5">
    <source>
        <dbReference type="ARBA" id="ARBA00023034"/>
    </source>
</evidence>
<evidence type="ECO:0000313" key="8">
    <source>
        <dbReference type="EMBL" id="MCF2870964.1"/>
    </source>
</evidence>
<sequence>MQLRLGQILDFYGPQRIKHILLLHSIRLAYVAIPKAACSSMKLYFEKVHQENPTLDMPKIHRDTTVPTLSDLTVKDIRTLEDEQPFFGFSIVRDPMRRVVSAYTDKMRDPHFRRQINAALGREDLDQKVGFGKFLAALERQTSRQMNPHWRPQTDLLMLDALEYDHLCRLENLKADMDYLCEATDLPRLSMPHQNRIKKSDDLVPTPAQKTRIYNIYQTDFEAFGY</sequence>
<dbReference type="InterPro" id="IPR005331">
    <property type="entry name" value="Sulfotransferase"/>
</dbReference>
<evidence type="ECO:0000256" key="1">
    <source>
        <dbReference type="ARBA" id="ARBA00004323"/>
    </source>
</evidence>
<dbReference type="InterPro" id="IPR018011">
    <property type="entry name" value="Carb_sulfotrans_8-10"/>
</dbReference>
<evidence type="ECO:0000313" key="9">
    <source>
        <dbReference type="Proteomes" id="UP001200557"/>
    </source>
</evidence>
<evidence type="ECO:0000256" key="2">
    <source>
        <dbReference type="ARBA" id="ARBA00022679"/>
    </source>
</evidence>
<reference evidence="8 9" key="1">
    <citation type="submission" date="2022-01" db="EMBL/GenBank/DDBJ databases">
        <title>Octadecabacter sp. nov., isolated from a marine alga.</title>
        <authorList>
            <person name="Jin M.S."/>
            <person name="Kim H.M."/>
            <person name="Han D.M."/>
            <person name="Jung J.J."/>
            <person name="Jeon C.O."/>
        </authorList>
    </citation>
    <scope>NUCLEOTIDE SEQUENCE [LARGE SCALE GENOMIC DNA]</scope>
    <source>
        <strain evidence="8 9">G9-8</strain>
    </source>
</reference>
<keyword evidence="2" id="KW-0808">Transferase</keyword>
<evidence type="ECO:0000256" key="7">
    <source>
        <dbReference type="ARBA" id="ARBA00023180"/>
    </source>
</evidence>
<protein>
    <submittedName>
        <fullName evidence="8">Sulfotransferase family protein</fullName>
    </submittedName>
</protein>
<dbReference type="Pfam" id="PF03567">
    <property type="entry name" value="Sulfotransfer_2"/>
    <property type="match status" value="1"/>
</dbReference>
<keyword evidence="6" id="KW-0472">Membrane</keyword>
<evidence type="ECO:0000256" key="3">
    <source>
        <dbReference type="ARBA" id="ARBA00022692"/>
    </source>
</evidence>
<dbReference type="PANTHER" id="PTHR12137:SF54">
    <property type="entry name" value="CARBOHYDRATE SULFOTRANSFERASE"/>
    <property type="match status" value="1"/>
</dbReference>
<evidence type="ECO:0000256" key="6">
    <source>
        <dbReference type="ARBA" id="ARBA00023136"/>
    </source>
</evidence>
<keyword evidence="3" id="KW-0812">Transmembrane</keyword>
<keyword evidence="9" id="KW-1185">Reference proteome</keyword>
<keyword evidence="4" id="KW-1133">Transmembrane helix</keyword>
<dbReference type="RefSeq" id="WP_235225091.1">
    <property type="nucleotide sequence ID" value="NZ_JAKGAQ010000002.1"/>
</dbReference>
<organism evidence="8 9">
    <name type="scientific">Octadecabacter dasysiphoniae</name>
    <dbReference type="NCBI Taxonomy" id="2909341"/>
    <lineage>
        <taxon>Bacteria</taxon>
        <taxon>Pseudomonadati</taxon>
        <taxon>Pseudomonadota</taxon>
        <taxon>Alphaproteobacteria</taxon>
        <taxon>Rhodobacterales</taxon>
        <taxon>Roseobacteraceae</taxon>
        <taxon>Octadecabacter</taxon>
    </lineage>
</organism>
<accession>A0ABS9CUN3</accession>